<dbReference type="AlphaFoldDB" id="A0A914LN75"/>
<evidence type="ECO:0000313" key="3">
    <source>
        <dbReference type="WBParaSite" id="Minc3s00684g16042"/>
    </source>
</evidence>
<reference evidence="3" key="1">
    <citation type="submission" date="2022-11" db="UniProtKB">
        <authorList>
            <consortium name="WormBaseParasite"/>
        </authorList>
    </citation>
    <scope>IDENTIFICATION</scope>
</reference>
<feature type="transmembrane region" description="Helical" evidence="1">
    <location>
        <begin position="56"/>
        <end position="76"/>
    </location>
</feature>
<dbReference type="PROSITE" id="PS51257">
    <property type="entry name" value="PROKAR_LIPOPROTEIN"/>
    <property type="match status" value="1"/>
</dbReference>
<keyword evidence="2" id="KW-1185">Reference proteome</keyword>
<organism evidence="2 3">
    <name type="scientific">Meloidogyne incognita</name>
    <name type="common">Southern root-knot nematode worm</name>
    <name type="synonym">Oxyuris incognita</name>
    <dbReference type="NCBI Taxonomy" id="6306"/>
    <lineage>
        <taxon>Eukaryota</taxon>
        <taxon>Metazoa</taxon>
        <taxon>Ecdysozoa</taxon>
        <taxon>Nematoda</taxon>
        <taxon>Chromadorea</taxon>
        <taxon>Rhabditida</taxon>
        <taxon>Tylenchina</taxon>
        <taxon>Tylenchomorpha</taxon>
        <taxon>Tylenchoidea</taxon>
        <taxon>Meloidogynidae</taxon>
        <taxon>Meloidogyninae</taxon>
        <taxon>Meloidogyne</taxon>
        <taxon>Meloidogyne incognita group</taxon>
    </lineage>
</organism>
<evidence type="ECO:0000256" key="1">
    <source>
        <dbReference type="SAM" id="Phobius"/>
    </source>
</evidence>
<proteinExistence type="predicted"/>
<protein>
    <submittedName>
        <fullName evidence="3">Candidate secreted effector</fullName>
    </submittedName>
</protein>
<dbReference type="Proteomes" id="UP000887563">
    <property type="component" value="Unplaced"/>
</dbReference>
<keyword evidence="1" id="KW-0472">Membrane</keyword>
<name>A0A914LN75_MELIC</name>
<dbReference type="WBParaSite" id="Minc3s00684g16042">
    <property type="protein sequence ID" value="Minc3s00684g16042"/>
    <property type="gene ID" value="Minc3s00684g16042"/>
</dbReference>
<feature type="transmembrane region" description="Helical" evidence="1">
    <location>
        <begin position="21"/>
        <end position="44"/>
    </location>
</feature>
<keyword evidence="1" id="KW-1133">Transmembrane helix</keyword>
<sequence length="116" mass="13284">MFVLRVVAFGEYADGQHGGGLFCLWWWWWWLACFWWLVCSWWLVALNMLWWPASDVMLGMIFSQVLLHALVVVARLHARPRLHALPDQHLARSTSGMDGMDKAECASVDGSVFGGF</sequence>
<accession>A0A914LN75</accession>
<keyword evidence="1" id="KW-0812">Transmembrane</keyword>
<evidence type="ECO:0000313" key="2">
    <source>
        <dbReference type="Proteomes" id="UP000887563"/>
    </source>
</evidence>